<feature type="domain" description="Metallo-beta-lactamase" evidence="2">
    <location>
        <begin position="40"/>
        <end position="252"/>
    </location>
</feature>
<dbReference type="InterPro" id="IPR036866">
    <property type="entry name" value="RibonucZ/Hydroxyglut_hydro"/>
</dbReference>
<gene>
    <name evidence="3" type="ORF">MPPM_4505</name>
</gene>
<keyword evidence="3" id="KW-0378">Hydrolase</keyword>
<dbReference type="InterPro" id="IPR001279">
    <property type="entry name" value="Metallo-B-lactamas"/>
</dbReference>
<dbReference type="Gene3D" id="3.60.15.10">
    <property type="entry name" value="Ribonuclease Z/Hydroxyacylglutathione hydrolase-like"/>
    <property type="match status" value="1"/>
</dbReference>
<dbReference type="PANTHER" id="PTHR42951:SF17">
    <property type="entry name" value="METALLO-BETA-LACTAMASE DOMAIN-CONTAINING PROTEIN"/>
    <property type="match status" value="1"/>
</dbReference>
<dbReference type="AlphaFoldDB" id="A0A160PMA9"/>
<dbReference type="OrthoDB" id="7253658at2"/>
<name>A0A160PMA9_9HYPH</name>
<dbReference type="PANTHER" id="PTHR42951">
    <property type="entry name" value="METALLO-BETA-LACTAMASE DOMAIN-CONTAINING"/>
    <property type="match status" value="1"/>
</dbReference>
<accession>A0A160PMA9</accession>
<feature type="region of interest" description="Disordered" evidence="1">
    <location>
        <begin position="1"/>
        <end position="27"/>
    </location>
</feature>
<sequence length="299" mass="31916">MAQQIPISRQARADDPRADAERDDGTHEVAPDLAYRRLVLANVVFVGSPGAGDRNWVLVDAGIPGSKAAIRSAAAARFGEGARPAAIVLTHGHFDHVGVLEDLAQEWDVPVFAHGLERPYLDGSAAYPAPDPSVGGGLMARIAPLYPTKPVDVSARLHLLPADGSVPPMPGWRWLHTPGHAPGHVSFWREADRSLIAGDAFVTTAQESAYAVVTQEPEIHGPPMYLTLDWSAAGGSVRSLAALRPERAVTGHGRPLQGPELRRGLDALAQDFERVAVPDQGRYVETPARAEDGSAYRSP</sequence>
<dbReference type="Proteomes" id="UP000218288">
    <property type="component" value="Chromosome"/>
</dbReference>
<evidence type="ECO:0000313" key="4">
    <source>
        <dbReference type="Proteomes" id="UP000218288"/>
    </source>
</evidence>
<proteinExistence type="predicted"/>
<reference evidence="3 4" key="1">
    <citation type="journal article" date="2016" name="Genome Announc.">
        <title>Complete Genome Sequence of Methylobacterium populi P-1M, Isolated from Pink-Pigmented Household Biofilm.</title>
        <authorList>
            <person name="Morohoshi T."/>
            <person name="Ikeda T."/>
        </authorList>
    </citation>
    <scope>NUCLEOTIDE SEQUENCE [LARGE SCALE GENOMIC DNA]</scope>
    <source>
        <strain evidence="3 4">P-1M</strain>
    </source>
</reference>
<dbReference type="Pfam" id="PF00753">
    <property type="entry name" value="Lactamase_B"/>
    <property type="match status" value="1"/>
</dbReference>
<evidence type="ECO:0000259" key="2">
    <source>
        <dbReference type="SMART" id="SM00849"/>
    </source>
</evidence>
<dbReference type="RefSeq" id="WP_096486901.1">
    <property type="nucleotide sequence ID" value="NZ_AP014809.1"/>
</dbReference>
<evidence type="ECO:0000256" key="1">
    <source>
        <dbReference type="SAM" id="MobiDB-lite"/>
    </source>
</evidence>
<dbReference type="GO" id="GO:0016787">
    <property type="term" value="F:hydrolase activity"/>
    <property type="evidence" value="ECO:0007669"/>
    <property type="project" value="UniProtKB-KW"/>
</dbReference>
<dbReference type="SMART" id="SM00849">
    <property type="entry name" value="Lactamase_B"/>
    <property type="match status" value="1"/>
</dbReference>
<dbReference type="InterPro" id="IPR050855">
    <property type="entry name" value="NDM-1-like"/>
</dbReference>
<dbReference type="EMBL" id="AP014809">
    <property type="protein sequence ID" value="BAU93110.1"/>
    <property type="molecule type" value="Genomic_DNA"/>
</dbReference>
<evidence type="ECO:0000313" key="3">
    <source>
        <dbReference type="EMBL" id="BAU93110.1"/>
    </source>
</evidence>
<protein>
    <submittedName>
        <fullName evidence="3">Metallo-hydrolase/oxidoreductase</fullName>
    </submittedName>
</protein>
<dbReference type="CDD" id="cd07721">
    <property type="entry name" value="yflN-like_MBL-fold"/>
    <property type="match status" value="1"/>
</dbReference>
<dbReference type="SUPFAM" id="SSF56281">
    <property type="entry name" value="Metallo-hydrolase/oxidoreductase"/>
    <property type="match status" value="1"/>
</dbReference>
<feature type="compositionally biased region" description="Basic and acidic residues" evidence="1">
    <location>
        <begin position="11"/>
        <end position="27"/>
    </location>
</feature>
<organism evidence="3 4">
    <name type="scientific">Methylorubrum populi</name>
    <dbReference type="NCBI Taxonomy" id="223967"/>
    <lineage>
        <taxon>Bacteria</taxon>
        <taxon>Pseudomonadati</taxon>
        <taxon>Pseudomonadota</taxon>
        <taxon>Alphaproteobacteria</taxon>
        <taxon>Hyphomicrobiales</taxon>
        <taxon>Methylobacteriaceae</taxon>
        <taxon>Methylorubrum</taxon>
    </lineage>
</organism>